<feature type="coiled-coil region" evidence="9">
    <location>
        <begin position="204"/>
        <end position="257"/>
    </location>
</feature>
<evidence type="ECO:0000256" key="8">
    <source>
        <dbReference type="ARBA" id="ARBA00023273"/>
    </source>
</evidence>
<dbReference type="EMBL" id="DS022303">
    <property type="protein sequence ID" value="OAJ39606.1"/>
    <property type="molecule type" value="Genomic_DNA"/>
</dbReference>
<evidence type="ECO:0000256" key="9">
    <source>
        <dbReference type="SAM" id="Coils"/>
    </source>
</evidence>
<reference evidence="11 12" key="2">
    <citation type="submission" date="2016-05" db="EMBL/GenBank/DDBJ databases">
        <title>Lineage-specific infection strategies underlie the spectrum of fungal disease in amphibians.</title>
        <authorList>
            <person name="Cuomo C.A."/>
            <person name="Farrer R.A."/>
            <person name="James T."/>
            <person name="Longcore J."/>
            <person name="Birren B."/>
        </authorList>
    </citation>
    <scope>NUCLEOTIDE SEQUENCE [LARGE SCALE GENOMIC DNA]</scope>
    <source>
        <strain evidence="11 12">JEL423</strain>
    </source>
</reference>
<keyword evidence="4" id="KW-0597">Phosphoprotein</keyword>
<dbReference type="STRING" id="403673.A0A177WIJ6"/>
<evidence type="ECO:0000256" key="10">
    <source>
        <dbReference type="SAM" id="MobiDB-lite"/>
    </source>
</evidence>
<gene>
    <name evidence="11" type="ORF">BDEG_23437</name>
</gene>
<keyword evidence="9" id="KW-0175">Coiled coil</keyword>
<name>A0A177WIJ6_BATDL</name>
<dbReference type="Proteomes" id="UP000077115">
    <property type="component" value="Unassembled WGS sequence"/>
</dbReference>
<dbReference type="PANTHER" id="PTHR21648:SF0">
    <property type="entry name" value="RADIAL SPOKE HEAD PROTEIN 3 HOMOLOG"/>
    <property type="match status" value="1"/>
</dbReference>
<dbReference type="OrthoDB" id="313308at2759"/>
<evidence type="ECO:0000256" key="4">
    <source>
        <dbReference type="ARBA" id="ARBA00022553"/>
    </source>
</evidence>
<evidence type="ECO:0000313" key="11">
    <source>
        <dbReference type="EMBL" id="OAJ39606.1"/>
    </source>
</evidence>
<keyword evidence="3" id="KW-0963">Cytoplasm</keyword>
<protein>
    <recommendedName>
        <fullName evidence="13">Radial spoke protein 3</fullName>
    </recommendedName>
</protein>
<organism evidence="11 12">
    <name type="scientific">Batrachochytrium dendrobatidis (strain JEL423)</name>
    <dbReference type="NCBI Taxonomy" id="403673"/>
    <lineage>
        <taxon>Eukaryota</taxon>
        <taxon>Fungi</taxon>
        <taxon>Fungi incertae sedis</taxon>
        <taxon>Chytridiomycota</taxon>
        <taxon>Chytridiomycota incertae sedis</taxon>
        <taxon>Chytridiomycetes</taxon>
        <taxon>Rhizophydiales</taxon>
        <taxon>Rhizophydiales incertae sedis</taxon>
        <taxon>Batrachochytrium</taxon>
    </lineage>
</organism>
<dbReference type="PANTHER" id="PTHR21648">
    <property type="entry name" value="FLAGELLAR RADIAL SPOKE PROTEIN 3"/>
    <property type="match status" value="1"/>
</dbReference>
<evidence type="ECO:0000256" key="3">
    <source>
        <dbReference type="ARBA" id="ARBA00022490"/>
    </source>
</evidence>
<reference evidence="11 12" key="1">
    <citation type="submission" date="2006-10" db="EMBL/GenBank/DDBJ databases">
        <title>The Genome Sequence of Batrachochytrium dendrobatidis JEL423.</title>
        <authorList>
            <consortium name="The Broad Institute Genome Sequencing Platform"/>
            <person name="Birren B."/>
            <person name="Lander E."/>
            <person name="Galagan J."/>
            <person name="Cuomo C."/>
            <person name="Devon K."/>
            <person name="Jaffe D."/>
            <person name="Butler J."/>
            <person name="Alvarez P."/>
            <person name="Gnerre S."/>
            <person name="Grabherr M."/>
            <person name="Kleber M."/>
            <person name="Mauceli E."/>
            <person name="Brockman W."/>
            <person name="Young S."/>
            <person name="LaButti K."/>
            <person name="Sykes S."/>
            <person name="DeCaprio D."/>
            <person name="Crawford M."/>
            <person name="Koehrsen M."/>
            <person name="Engels R."/>
            <person name="Montgomery P."/>
            <person name="Pearson M."/>
            <person name="Howarth C."/>
            <person name="Larson L."/>
            <person name="White J."/>
            <person name="O'Leary S."/>
            <person name="Kodira C."/>
            <person name="Zeng Q."/>
            <person name="Yandava C."/>
            <person name="Alvarado L."/>
            <person name="Longcore J."/>
            <person name="James T."/>
        </authorList>
    </citation>
    <scope>NUCLEOTIDE SEQUENCE [LARGE SCALE GENOMIC DNA]</scope>
    <source>
        <strain evidence="11 12">JEL423</strain>
    </source>
</reference>
<dbReference type="InterPro" id="IPR009290">
    <property type="entry name" value="Radial_spoke_3"/>
</dbReference>
<accession>A0A177WIJ6</accession>
<comment type="subcellular location">
    <subcellularLocation>
        <location evidence="1">Cytoplasm</location>
        <location evidence="1">Cytoskeleton</location>
        <location evidence="1">Flagellum axoneme</location>
    </subcellularLocation>
</comment>
<evidence type="ECO:0000256" key="1">
    <source>
        <dbReference type="ARBA" id="ARBA00004611"/>
    </source>
</evidence>
<feature type="region of interest" description="Disordered" evidence="10">
    <location>
        <begin position="1"/>
        <end position="29"/>
    </location>
</feature>
<keyword evidence="7" id="KW-0206">Cytoskeleton</keyword>
<dbReference type="GO" id="GO:0005929">
    <property type="term" value="C:cilium"/>
    <property type="evidence" value="ECO:0007669"/>
    <property type="project" value="TreeGrafter"/>
</dbReference>
<comment type="similarity">
    <text evidence="2">Belongs to the flagellar radial spoke RSP3 family.</text>
</comment>
<evidence type="ECO:0000256" key="7">
    <source>
        <dbReference type="ARBA" id="ARBA00023212"/>
    </source>
</evidence>
<dbReference type="Pfam" id="PF06098">
    <property type="entry name" value="Radial_spoke_3"/>
    <property type="match status" value="1"/>
</dbReference>
<evidence type="ECO:0000256" key="2">
    <source>
        <dbReference type="ARBA" id="ARBA00006737"/>
    </source>
</evidence>
<evidence type="ECO:0000256" key="6">
    <source>
        <dbReference type="ARBA" id="ARBA00023069"/>
    </source>
</evidence>
<sequence length="352" mass="40492">MLATKNPPGMRAAPAAGFDPHSTKQQNVDAYTFEAEPRALQQRKKLFDSSDNQDGPAVNIMYDRRIHRGNTYASPALPIHAQQDPVEIQKKQEMKRRIKAKKRAELRRRIRTPEPVEGRKHIVVQTDLYLEELSDKVPDAVAATQTDAFLNRAPSPLYIPEKSGVDIATQIYEGELFDFEFEIIPILEVLVGKTIEQALMEVQEEKELETLRAHQRKFEELRNAELAEVQRLEDAELRRTKEKERRLAEQLSILKDKQEVSEKIAARAFTQSYLNGLIPSVFENLATNGYLYDVVEKEMETSVLPWLTNEVKQKMDQYTLSCKIVDDLIRSHLRVSNQPEETLKILSKIIDL</sequence>
<evidence type="ECO:0000256" key="5">
    <source>
        <dbReference type="ARBA" id="ARBA00022846"/>
    </source>
</evidence>
<dbReference type="VEuPathDB" id="FungiDB:BDEG_23437"/>
<keyword evidence="8" id="KW-0966">Cell projection</keyword>
<evidence type="ECO:0008006" key="13">
    <source>
        <dbReference type="Google" id="ProtNLM"/>
    </source>
</evidence>
<proteinExistence type="inferred from homology"/>
<keyword evidence="5" id="KW-0282">Flagellum</keyword>
<keyword evidence="6" id="KW-0969">Cilium</keyword>
<dbReference type="AlphaFoldDB" id="A0A177WIJ6"/>
<evidence type="ECO:0000313" key="12">
    <source>
        <dbReference type="Proteomes" id="UP000077115"/>
    </source>
</evidence>